<proteinExistence type="predicted"/>
<sequence>MAYVAQQWLDGYAGAVAHAVKRKSVFDKKVLANKPGEVIFSKGQLVQVYCSDLDDTFKTECKILPKWSPP</sequence>
<keyword evidence="2" id="KW-1185">Reference proteome</keyword>
<reference evidence="2" key="2">
    <citation type="submission" date="2015-01" db="EMBL/GenBank/DDBJ databases">
        <title>Evolutionary Origins and Diversification of the Mycorrhizal Mutualists.</title>
        <authorList>
            <consortium name="DOE Joint Genome Institute"/>
            <consortium name="Mycorrhizal Genomics Consortium"/>
            <person name="Kohler A."/>
            <person name="Kuo A."/>
            <person name="Nagy L.G."/>
            <person name="Floudas D."/>
            <person name="Copeland A."/>
            <person name="Barry K.W."/>
            <person name="Cichocki N."/>
            <person name="Veneault-Fourrey C."/>
            <person name="LaButti K."/>
            <person name="Lindquist E.A."/>
            <person name="Lipzen A."/>
            <person name="Lundell T."/>
            <person name="Morin E."/>
            <person name="Murat C."/>
            <person name="Riley R."/>
            <person name="Ohm R."/>
            <person name="Sun H."/>
            <person name="Tunlid A."/>
            <person name="Henrissat B."/>
            <person name="Grigoriev I.V."/>
            <person name="Hibbett D.S."/>
            <person name="Martin F."/>
        </authorList>
    </citation>
    <scope>NUCLEOTIDE SEQUENCE [LARGE SCALE GENOMIC DNA]</scope>
    <source>
        <strain evidence="2">LaAM-08-1</strain>
    </source>
</reference>
<reference evidence="1 2" key="1">
    <citation type="submission" date="2014-04" db="EMBL/GenBank/DDBJ databases">
        <authorList>
            <consortium name="DOE Joint Genome Institute"/>
            <person name="Kuo A."/>
            <person name="Kohler A."/>
            <person name="Nagy L.G."/>
            <person name="Floudas D."/>
            <person name="Copeland A."/>
            <person name="Barry K.W."/>
            <person name="Cichocki N."/>
            <person name="Veneault-Fourrey C."/>
            <person name="LaButti K."/>
            <person name="Lindquist E.A."/>
            <person name="Lipzen A."/>
            <person name="Lundell T."/>
            <person name="Morin E."/>
            <person name="Murat C."/>
            <person name="Sun H."/>
            <person name="Tunlid A."/>
            <person name="Henrissat B."/>
            <person name="Grigoriev I.V."/>
            <person name="Hibbett D.S."/>
            <person name="Martin F."/>
            <person name="Nordberg H.P."/>
            <person name="Cantor M.N."/>
            <person name="Hua S.X."/>
        </authorList>
    </citation>
    <scope>NUCLEOTIDE SEQUENCE [LARGE SCALE GENOMIC DNA]</scope>
    <source>
        <strain evidence="1 2">LaAM-08-1</strain>
    </source>
</reference>
<accession>A0A0C9X2W4</accession>
<dbReference type="Proteomes" id="UP000054477">
    <property type="component" value="Unassembled WGS sequence"/>
</dbReference>
<dbReference type="HOGENOM" id="CLU_186480_1_0_1"/>
<protein>
    <submittedName>
        <fullName evidence="1">Uncharacterized protein</fullName>
    </submittedName>
</protein>
<dbReference type="OrthoDB" id="3237746at2759"/>
<gene>
    <name evidence="1" type="ORF">K443DRAFT_108603</name>
</gene>
<evidence type="ECO:0000313" key="1">
    <source>
        <dbReference type="EMBL" id="KIJ95553.1"/>
    </source>
</evidence>
<dbReference type="AlphaFoldDB" id="A0A0C9X2W4"/>
<name>A0A0C9X2W4_9AGAR</name>
<organism evidence="1 2">
    <name type="scientific">Laccaria amethystina LaAM-08-1</name>
    <dbReference type="NCBI Taxonomy" id="1095629"/>
    <lineage>
        <taxon>Eukaryota</taxon>
        <taxon>Fungi</taxon>
        <taxon>Dikarya</taxon>
        <taxon>Basidiomycota</taxon>
        <taxon>Agaricomycotina</taxon>
        <taxon>Agaricomycetes</taxon>
        <taxon>Agaricomycetidae</taxon>
        <taxon>Agaricales</taxon>
        <taxon>Agaricineae</taxon>
        <taxon>Hydnangiaceae</taxon>
        <taxon>Laccaria</taxon>
    </lineage>
</organism>
<dbReference type="EMBL" id="KN838752">
    <property type="protein sequence ID" value="KIJ95553.1"/>
    <property type="molecule type" value="Genomic_DNA"/>
</dbReference>
<feature type="non-terminal residue" evidence="1">
    <location>
        <position position="70"/>
    </location>
</feature>
<evidence type="ECO:0000313" key="2">
    <source>
        <dbReference type="Proteomes" id="UP000054477"/>
    </source>
</evidence>